<gene>
    <name evidence="3" type="ordered locus">Memar_2081</name>
</gene>
<dbReference type="EMBL" id="CP000562">
    <property type="protein sequence ID" value="ABN58006.1"/>
    <property type="molecule type" value="Genomic_DNA"/>
</dbReference>
<feature type="region of interest" description="Disordered" evidence="1">
    <location>
        <begin position="1"/>
        <end position="24"/>
    </location>
</feature>
<evidence type="ECO:0000256" key="2">
    <source>
        <dbReference type="SAM" id="Phobius"/>
    </source>
</evidence>
<evidence type="ECO:0000313" key="3">
    <source>
        <dbReference type="EMBL" id="ABN58006.1"/>
    </source>
</evidence>
<dbReference type="KEGG" id="mem:Memar_2081"/>
<dbReference type="AlphaFoldDB" id="A3CXA6"/>
<dbReference type="eggNOG" id="arCOG06417">
    <property type="taxonomic scope" value="Archaea"/>
</dbReference>
<reference evidence="3 4" key="1">
    <citation type="journal article" date="2009" name="Stand. Genomic Sci.">
        <title>Complete genome sequence of Methanoculleus marisnigri Romesser et al. 1981 type strain JR1.</title>
        <authorList>
            <person name="Anderson I.J."/>
            <person name="Sieprawska-Lupa M."/>
            <person name="Lapidus A."/>
            <person name="Nolan M."/>
            <person name="Copeland A."/>
            <person name="Glavina Del Rio T."/>
            <person name="Tice H."/>
            <person name="Dalin E."/>
            <person name="Barry K."/>
            <person name="Saunders E."/>
            <person name="Han C."/>
            <person name="Brettin T."/>
            <person name="Detter J.C."/>
            <person name="Bruce D."/>
            <person name="Mikhailova N."/>
            <person name="Pitluck S."/>
            <person name="Hauser L."/>
            <person name="Land M."/>
            <person name="Lucas S."/>
            <person name="Richardson P."/>
            <person name="Whitman W.B."/>
            <person name="Kyrpides N.C."/>
        </authorList>
    </citation>
    <scope>NUCLEOTIDE SEQUENCE [LARGE SCALE GENOMIC DNA]</scope>
    <source>
        <strain evidence="4">ATCC 35101 / DSM 1498 / JR1</strain>
    </source>
</reference>
<dbReference type="Proteomes" id="UP000002146">
    <property type="component" value="Chromosome"/>
</dbReference>
<evidence type="ECO:0000256" key="1">
    <source>
        <dbReference type="SAM" id="MobiDB-lite"/>
    </source>
</evidence>
<keyword evidence="2" id="KW-1133">Transmembrane helix</keyword>
<feature type="transmembrane region" description="Helical" evidence="2">
    <location>
        <begin position="31"/>
        <end position="53"/>
    </location>
</feature>
<evidence type="ECO:0000313" key="4">
    <source>
        <dbReference type="Proteomes" id="UP000002146"/>
    </source>
</evidence>
<organism evidence="3 4">
    <name type="scientific">Methanoculleus marisnigri (strain ATCC 35101 / DSM 1498 / JR1)</name>
    <dbReference type="NCBI Taxonomy" id="368407"/>
    <lineage>
        <taxon>Archaea</taxon>
        <taxon>Methanobacteriati</taxon>
        <taxon>Methanobacteriota</taxon>
        <taxon>Stenosarchaea group</taxon>
        <taxon>Methanomicrobia</taxon>
        <taxon>Methanomicrobiales</taxon>
        <taxon>Methanomicrobiaceae</taxon>
        <taxon>Methanoculleus</taxon>
    </lineage>
</organism>
<sequence length="139" mass="15345">MQLASIRDSHCGSMASRDTHERRNETMKPKFLSGIGALFAALLIVGAIFVPAVSAQPRESVEVVTTDEATLSLIDELWGTDITIGEYLEKVHPEFLTDMSDDEKADVYQRKMTWSATNLQSTNTRAASSVVVHAMDIEE</sequence>
<keyword evidence="2" id="KW-0812">Transmembrane</keyword>
<name>A3CXA6_METMJ</name>
<keyword evidence="4" id="KW-1185">Reference proteome</keyword>
<protein>
    <submittedName>
        <fullName evidence="3">Uncharacterized protein</fullName>
    </submittedName>
</protein>
<proteinExistence type="predicted"/>
<keyword evidence="2" id="KW-0472">Membrane</keyword>
<dbReference type="HOGENOM" id="CLU_1840592_0_0_2"/>
<dbReference type="STRING" id="368407.Memar_2081"/>
<accession>A3CXA6</accession>